<accession>A0A9W9YMI3</accession>
<gene>
    <name evidence="2" type="ORF">OS493_021533</name>
</gene>
<comment type="caution">
    <text evidence="2">The sequence shown here is derived from an EMBL/GenBank/DDBJ whole genome shotgun (WGS) entry which is preliminary data.</text>
</comment>
<evidence type="ECO:0000313" key="2">
    <source>
        <dbReference type="EMBL" id="KAJ7358757.1"/>
    </source>
</evidence>
<proteinExistence type="predicted"/>
<keyword evidence="1" id="KW-1133">Transmembrane helix</keyword>
<keyword evidence="1" id="KW-0812">Transmembrane</keyword>
<evidence type="ECO:0000313" key="3">
    <source>
        <dbReference type="Proteomes" id="UP001163046"/>
    </source>
</evidence>
<dbReference type="AlphaFoldDB" id="A0A9W9YMI3"/>
<name>A0A9W9YMI3_9CNID</name>
<sequence length="379" mass="43971">MKLFNLVIWNCLVFFTSFLCFVYSNVSNIDELLISKEALEIRTKNSTAKWPLCVLYRDPTTPSPKLEQSLVKFLRSLPENNVYKDWTIVAFNLDKGMLLWDGHPGSVPLLQCHIGTASSPLSYPSLNKADKTTRSLHQWFKNVNKLFAKRLPPLTMNHLPDVIVGHGGYTLVGIPGHLHHQTVENTLKKVAKSWKERIKVFVVIPFTDEETFMMQTYNVSQLPAVIVFNSQEWREKEKPLFVLQSVHEVEERRLETMLVTLHSQANQLNLDNFLDEVLSLYDLECSTLLINPEVISRYVNASDVYAVPFTVVFWQEREFTTQRYIIKQQVFDKDIPTLYFCLGFYKCCLLVCTQLKMMMKLRHTIHGKKVKMLRMSATL</sequence>
<reference evidence="2" key="1">
    <citation type="submission" date="2023-01" db="EMBL/GenBank/DDBJ databases">
        <title>Genome assembly of the deep-sea coral Lophelia pertusa.</title>
        <authorList>
            <person name="Herrera S."/>
            <person name="Cordes E."/>
        </authorList>
    </citation>
    <scope>NUCLEOTIDE SEQUENCE</scope>
    <source>
        <strain evidence="2">USNM1676648</strain>
        <tissue evidence="2">Polyp</tissue>
    </source>
</reference>
<dbReference type="EMBL" id="MU827315">
    <property type="protein sequence ID" value="KAJ7358757.1"/>
    <property type="molecule type" value="Genomic_DNA"/>
</dbReference>
<keyword evidence="1" id="KW-0472">Membrane</keyword>
<feature type="transmembrane region" description="Helical" evidence="1">
    <location>
        <begin position="7"/>
        <end position="26"/>
    </location>
</feature>
<keyword evidence="3" id="KW-1185">Reference proteome</keyword>
<dbReference type="OrthoDB" id="10492670at2759"/>
<evidence type="ECO:0000256" key="1">
    <source>
        <dbReference type="SAM" id="Phobius"/>
    </source>
</evidence>
<protein>
    <submittedName>
        <fullName evidence="2">Uncharacterized protein</fullName>
    </submittedName>
</protein>
<organism evidence="2 3">
    <name type="scientific">Desmophyllum pertusum</name>
    <dbReference type="NCBI Taxonomy" id="174260"/>
    <lineage>
        <taxon>Eukaryota</taxon>
        <taxon>Metazoa</taxon>
        <taxon>Cnidaria</taxon>
        <taxon>Anthozoa</taxon>
        <taxon>Hexacorallia</taxon>
        <taxon>Scleractinia</taxon>
        <taxon>Caryophylliina</taxon>
        <taxon>Caryophylliidae</taxon>
        <taxon>Desmophyllum</taxon>
    </lineage>
</organism>
<dbReference type="Proteomes" id="UP001163046">
    <property type="component" value="Unassembled WGS sequence"/>
</dbReference>